<feature type="transmembrane region" description="Helical" evidence="2">
    <location>
        <begin position="398"/>
        <end position="419"/>
    </location>
</feature>
<organism evidence="4 5">
    <name type="scientific">Brevibacterium spongiae</name>
    <dbReference type="NCBI Taxonomy" id="2909672"/>
    <lineage>
        <taxon>Bacteria</taxon>
        <taxon>Bacillati</taxon>
        <taxon>Actinomycetota</taxon>
        <taxon>Actinomycetes</taxon>
        <taxon>Micrococcales</taxon>
        <taxon>Brevibacteriaceae</taxon>
        <taxon>Brevibacterium</taxon>
    </lineage>
</organism>
<feature type="region of interest" description="Disordered" evidence="1">
    <location>
        <begin position="1"/>
        <end position="50"/>
    </location>
</feature>
<feature type="transmembrane region" description="Helical" evidence="2">
    <location>
        <begin position="295"/>
        <end position="312"/>
    </location>
</feature>
<protein>
    <submittedName>
        <fullName evidence="4">Acyltransferase</fullName>
    </submittedName>
</protein>
<proteinExistence type="predicted"/>
<dbReference type="GO" id="GO:0016746">
    <property type="term" value="F:acyltransferase activity"/>
    <property type="evidence" value="ECO:0007669"/>
    <property type="project" value="UniProtKB-KW"/>
</dbReference>
<dbReference type="Pfam" id="PF01757">
    <property type="entry name" value="Acyl_transf_3"/>
    <property type="match status" value="1"/>
</dbReference>
<dbReference type="InterPro" id="IPR002656">
    <property type="entry name" value="Acyl_transf_3_dom"/>
</dbReference>
<gene>
    <name evidence="4" type="ORF">L1F31_16790</name>
</gene>
<sequence length="575" mass="60362">MTVTLTDSLPPDDHRERVEPRRISAGPRHREQAQPRRTSAKPTHPAAKPRRDPALDLVRFGCLVVVVVLHSMMSAAVLGPDGTVVPTVALSDTAGFAAASWLFQIMPLFFIIGGCAGIIGWRRTRAQGGTWADHLRARLRRLIVPVTVLIALAGLGLSVAGELGVPSALLTEASHRIGQPLWFLAVYIGLTALVPVAVHFHETAPRRSLALLAGAVIVVDGLIAVTGVSGLGYLNFLFVWPLVQQLGFFYADALSRPVRRPLVWSVLVAALLTLIGLVAAGVYSPNMLVNLNPPTGALVLLGVVQMCAMRLIHARLNRMLTEASDTATEAAPEPRALRAQIWRRVIDWGNQYGMQVYLWHMSVVIVLIGGLGALAQVVSGMSGLSEYVLPEIGSGWWWASRLPWLLVVMGISALVAVLTERIPFPSERRLASVGRRIGGLFREMRGNAGAIGADEGAGDAGADDRTGDAGSGDRTGPSPQLRAVAAVGAATAGVAIALLIGIAPLIWTVLASTLLLGSLIIAAALDSGAVTDSGATTSPGATTDAGATTASSGEPAPGAEFIPAELIPLRRPAGR</sequence>
<accession>A0ABY5SNN8</accession>
<evidence type="ECO:0000256" key="2">
    <source>
        <dbReference type="SAM" id="Phobius"/>
    </source>
</evidence>
<feature type="transmembrane region" description="Helical" evidence="2">
    <location>
        <begin position="57"/>
        <end position="78"/>
    </location>
</feature>
<evidence type="ECO:0000256" key="1">
    <source>
        <dbReference type="SAM" id="MobiDB-lite"/>
    </source>
</evidence>
<feature type="transmembrane region" description="Helical" evidence="2">
    <location>
        <begin position="233"/>
        <end position="250"/>
    </location>
</feature>
<evidence type="ECO:0000313" key="5">
    <source>
        <dbReference type="Proteomes" id="UP001064879"/>
    </source>
</evidence>
<feature type="transmembrane region" description="Helical" evidence="2">
    <location>
        <begin position="98"/>
        <end position="121"/>
    </location>
</feature>
<feature type="region of interest" description="Disordered" evidence="1">
    <location>
        <begin position="532"/>
        <end position="561"/>
    </location>
</feature>
<keyword evidence="5" id="KW-1185">Reference proteome</keyword>
<evidence type="ECO:0000259" key="3">
    <source>
        <dbReference type="Pfam" id="PF01757"/>
    </source>
</evidence>
<dbReference type="RefSeq" id="WP_265418366.1">
    <property type="nucleotide sequence ID" value="NZ_CP093443.1"/>
</dbReference>
<feature type="domain" description="Acyltransferase 3" evidence="3">
    <location>
        <begin position="53"/>
        <end position="418"/>
    </location>
</feature>
<keyword evidence="2" id="KW-0472">Membrane</keyword>
<reference evidence="4" key="1">
    <citation type="submission" date="2022-03" db="EMBL/GenBank/DDBJ databases">
        <title>Brevibacterium spongiae sp. nov., isolated from marine sponge.</title>
        <authorList>
            <person name="Li Z."/>
            <person name="Zhang M."/>
        </authorList>
    </citation>
    <scope>NUCLEOTIDE SEQUENCE</scope>
    <source>
        <strain evidence="4">WHS-Z9</strain>
    </source>
</reference>
<feature type="transmembrane region" description="Helical" evidence="2">
    <location>
        <begin position="262"/>
        <end position="283"/>
    </location>
</feature>
<feature type="region of interest" description="Disordered" evidence="1">
    <location>
        <begin position="452"/>
        <end position="477"/>
    </location>
</feature>
<feature type="compositionally biased region" description="Basic and acidic residues" evidence="1">
    <location>
        <begin position="11"/>
        <end position="34"/>
    </location>
</feature>
<feature type="transmembrane region" description="Helical" evidence="2">
    <location>
        <begin position="481"/>
        <end position="500"/>
    </location>
</feature>
<name>A0ABY5SNN8_9MICO</name>
<feature type="transmembrane region" description="Helical" evidence="2">
    <location>
        <begin position="209"/>
        <end position="227"/>
    </location>
</feature>
<keyword evidence="2" id="KW-1133">Transmembrane helix</keyword>
<feature type="transmembrane region" description="Helical" evidence="2">
    <location>
        <begin position="142"/>
        <end position="161"/>
    </location>
</feature>
<keyword evidence="4" id="KW-0012">Acyltransferase</keyword>
<keyword evidence="4" id="KW-0808">Transferase</keyword>
<feature type="compositionally biased region" description="Low complexity" evidence="1">
    <location>
        <begin position="532"/>
        <end position="553"/>
    </location>
</feature>
<feature type="transmembrane region" description="Helical" evidence="2">
    <location>
        <begin position="181"/>
        <end position="200"/>
    </location>
</feature>
<dbReference type="Proteomes" id="UP001064879">
    <property type="component" value="Chromosome"/>
</dbReference>
<feature type="transmembrane region" description="Helical" evidence="2">
    <location>
        <begin position="356"/>
        <end position="378"/>
    </location>
</feature>
<keyword evidence="2" id="KW-0812">Transmembrane</keyword>
<evidence type="ECO:0000313" key="4">
    <source>
        <dbReference type="EMBL" id="UVI35750.1"/>
    </source>
</evidence>
<dbReference type="EMBL" id="CP093443">
    <property type="protein sequence ID" value="UVI35750.1"/>
    <property type="molecule type" value="Genomic_DNA"/>
</dbReference>